<dbReference type="Proteomes" id="UP000313359">
    <property type="component" value="Unassembled WGS sequence"/>
</dbReference>
<dbReference type="PANTHER" id="PTHR33266">
    <property type="entry name" value="CHROMOSOME 15, WHOLE GENOME SHOTGUN SEQUENCE"/>
    <property type="match status" value="1"/>
</dbReference>
<feature type="non-terminal residue" evidence="1">
    <location>
        <position position="519"/>
    </location>
</feature>
<dbReference type="EMBL" id="ML122282">
    <property type="protein sequence ID" value="RPD57234.1"/>
    <property type="molecule type" value="Genomic_DNA"/>
</dbReference>
<reference evidence="1" key="1">
    <citation type="journal article" date="2018" name="Genome Biol. Evol.">
        <title>Genomics and development of Lentinus tigrinus, a white-rot wood-decaying mushroom with dimorphic fruiting bodies.</title>
        <authorList>
            <person name="Wu B."/>
            <person name="Xu Z."/>
            <person name="Knudson A."/>
            <person name="Carlson A."/>
            <person name="Chen N."/>
            <person name="Kovaka S."/>
            <person name="LaButti K."/>
            <person name="Lipzen A."/>
            <person name="Pennachio C."/>
            <person name="Riley R."/>
            <person name="Schakwitz W."/>
            <person name="Umezawa K."/>
            <person name="Ohm R.A."/>
            <person name="Grigoriev I.V."/>
            <person name="Nagy L.G."/>
            <person name="Gibbons J."/>
            <person name="Hibbett D."/>
        </authorList>
    </citation>
    <scope>NUCLEOTIDE SEQUENCE [LARGE SCALE GENOMIC DNA]</scope>
    <source>
        <strain evidence="1">ALCF2SS1-6</strain>
    </source>
</reference>
<keyword evidence="2" id="KW-1185">Reference proteome</keyword>
<name>A0A5C2S334_9APHY</name>
<organism evidence="1 2">
    <name type="scientific">Lentinus tigrinus ALCF2SS1-6</name>
    <dbReference type="NCBI Taxonomy" id="1328759"/>
    <lineage>
        <taxon>Eukaryota</taxon>
        <taxon>Fungi</taxon>
        <taxon>Dikarya</taxon>
        <taxon>Basidiomycota</taxon>
        <taxon>Agaricomycotina</taxon>
        <taxon>Agaricomycetes</taxon>
        <taxon>Polyporales</taxon>
        <taxon>Polyporaceae</taxon>
        <taxon>Lentinus</taxon>
    </lineage>
</organism>
<evidence type="ECO:0000313" key="1">
    <source>
        <dbReference type="EMBL" id="RPD57234.1"/>
    </source>
</evidence>
<feature type="non-terminal residue" evidence="1">
    <location>
        <position position="1"/>
    </location>
</feature>
<proteinExistence type="predicted"/>
<dbReference type="STRING" id="1328759.A0A5C2S334"/>
<evidence type="ECO:0000313" key="2">
    <source>
        <dbReference type="Proteomes" id="UP000313359"/>
    </source>
</evidence>
<protein>
    <submittedName>
        <fullName evidence="1">Uncharacterized protein</fullName>
    </submittedName>
</protein>
<dbReference type="PANTHER" id="PTHR33266:SF1">
    <property type="entry name" value="F-BOX DOMAIN-CONTAINING PROTEIN"/>
    <property type="match status" value="1"/>
</dbReference>
<gene>
    <name evidence="1" type="ORF">L227DRAFT_480951</name>
</gene>
<dbReference type="OrthoDB" id="107110at2759"/>
<dbReference type="AlphaFoldDB" id="A0A5C2S334"/>
<accession>A0A5C2S334</accession>
<sequence length="519" mass="57732">PVVTASWKQPYVGNSDVLESVLEGYMTKPGGVERYARYASITQSSGTGKSRMVDELAKKVFCISMNLGSKNAYPPPDVAVQAWFQSLKVHRIDEWDRRVQVFIYVLFQTALKHAQTINSDKTKNPSQIASEFRSKMSEGMVYGRHGTYRQKFYDEVCTNANKVVFYSAQYGLHDKTQCSQSPIVNIQDETGDVSNVKDAAKALTDYLKSALPPKTVDKHSKPLVIVCFDEAQLLTDSSFFREVTPFPVVRRVLRIFRVLPIFALFLSTVAQLEQFPPPPPFDSSARVVRTVLRPFEPIVWTPLDVFAQRFTKTKAGKAWTLAEVASTHHIVHLGRPLFPAMYDAAGDDERLKNNVLRLAGNKLLYDHNPTPASMSKQQALACIAVRIPINFSAVQLSQPRNEEDVAAVERTLVANHMRLLLYAGAGFSPIITASASEPFLAEAAYLAMVQLRWSDGRAKEPADRAGLEPFTVFSHYLRESLLDLGPRGEIATALLLLYARDCATTFPLLNTELPPGAGS</sequence>